<evidence type="ECO:0000313" key="2">
    <source>
        <dbReference type="Proteomes" id="UP000790377"/>
    </source>
</evidence>
<evidence type="ECO:0000313" key="1">
    <source>
        <dbReference type="EMBL" id="KAH7904182.1"/>
    </source>
</evidence>
<dbReference type="EMBL" id="MU268577">
    <property type="protein sequence ID" value="KAH7904182.1"/>
    <property type="molecule type" value="Genomic_DNA"/>
</dbReference>
<reference evidence="1" key="1">
    <citation type="journal article" date="2021" name="New Phytol.">
        <title>Evolutionary innovations through gain and loss of genes in the ectomycorrhizal Boletales.</title>
        <authorList>
            <person name="Wu G."/>
            <person name="Miyauchi S."/>
            <person name="Morin E."/>
            <person name="Kuo A."/>
            <person name="Drula E."/>
            <person name="Varga T."/>
            <person name="Kohler A."/>
            <person name="Feng B."/>
            <person name="Cao Y."/>
            <person name="Lipzen A."/>
            <person name="Daum C."/>
            <person name="Hundley H."/>
            <person name="Pangilinan J."/>
            <person name="Johnson J."/>
            <person name="Barry K."/>
            <person name="LaButti K."/>
            <person name="Ng V."/>
            <person name="Ahrendt S."/>
            <person name="Min B."/>
            <person name="Choi I.G."/>
            <person name="Park H."/>
            <person name="Plett J.M."/>
            <person name="Magnuson J."/>
            <person name="Spatafora J.W."/>
            <person name="Nagy L.G."/>
            <person name="Henrissat B."/>
            <person name="Grigoriev I.V."/>
            <person name="Yang Z.L."/>
            <person name="Xu J."/>
            <person name="Martin F.M."/>
        </authorList>
    </citation>
    <scope>NUCLEOTIDE SEQUENCE</scope>
    <source>
        <strain evidence="1">ATCC 28755</strain>
    </source>
</reference>
<proteinExistence type="predicted"/>
<accession>A0ACB7ZTL5</accession>
<comment type="caution">
    <text evidence="1">The sequence shown here is derived from an EMBL/GenBank/DDBJ whole genome shotgun (WGS) entry which is preliminary data.</text>
</comment>
<name>A0ACB7ZTL5_9AGAM</name>
<gene>
    <name evidence="1" type="ORF">BJ138DRAFT_1119656</name>
</gene>
<organism evidence="1 2">
    <name type="scientific">Hygrophoropsis aurantiaca</name>
    <dbReference type="NCBI Taxonomy" id="72124"/>
    <lineage>
        <taxon>Eukaryota</taxon>
        <taxon>Fungi</taxon>
        <taxon>Dikarya</taxon>
        <taxon>Basidiomycota</taxon>
        <taxon>Agaricomycotina</taxon>
        <taxon>Agaricomycetes</taxon>
        <taxon>Agaricomycetidae</taxon>
        <taxon>Boletales</taxon>
        <taxon>Coniophorineae</taxon>
        <taxon>Hygrophoropsidaceae</taxon>
        <taxon>Hygrophoropsis</taxon>
    </lineage>
</organism>
<sequence length="212" mass="23078">MQAILVIRVYALFNQSKKISVFLATFYVLQATTIFVMMGLIADKRVFDRLVASVGLAIGSVTQAVSNTSAFPSALNEDSTILCLVFDAILLLFALWAFVKHALEAKALDGGWSANVLVRTLVADHLLYFVCNLVWLWLSLAATEYNTAIVVSGPHMVISLRTTESKTRGEGGTFEGEISTIRFDARGLSTQVQSVIEEGGGLRAVDEIVEID</sequence>
<dbReference type="Proteomes" id="UP000790377">
    <property type="component" value="Unassembled WGS sequence"/>
</dbReference>
<protein>
    <submittedName>
        <fullName evidence="1">Uncharacterized protein</fullName>
    </submittedName>
</protein>
<keyword evidence="2" id="KW-1185">Reference proteome</keyword>